<protein>
    <submittedName>
        <fullName evidence="5">MBL fold metallo-hydrolase</fullName>
    </submittedName>
</protein>
<dbReference type="Gene3D" id="3.60.15.10">
    <property type="entry name" value="Ribonuclease Z/Hydroxyacylglutathione hydrolase-like"/>
    <property type="match status" value="1"/>
</dbReference>
<dbReference type="Proteomes" id="UP000430508">
    <property type="component" value="Chromosome"/>
</dbReference>
<dbReference type="Pfam" id="PF10996">
    <property type="entry name" value="Beta-Casp"/>
    <property type="match status" value="1"/>
</dbReference>
<dbReference type="PANTHER" id="PTHR11203:SF37">
    <property type="entry name" value="INTEGRATOR COMPLEX SUBUNIT 11"/>
    <property type="match status" value="1"/>
</dbReference>
<dbReference type="SMART" id="SM01027">
    <property type="entry name" value="Beta-Casp"/>
    <property type="match status" value="1"/>
</dbReference>
<dbReference type="GO" id="GO:0016787">
    <property type="term" value="F:hydrolase activity"/>
    <property type="evidence" value="ECO:0007669"/>
    <property type="project" value="UniProtKB-KW"/>
</dbReference>
<dbReference type="Gene3D" id="3.40.50.10890">
    <property type="match status" value="1"/>
</dbReference>
<dbReference type="PROSITE" id="PS51257">
    <property type="entry name" value="PROKAR_LIPOPROTEIN"/>
    <property type="match status" value="1"/>
</dbReference>
<gene>
    <name evidence="5" type="ORF">GQ588_07485</name>
</gene>
<evidence type="ECO:0000259" key="3">
    <source>
        <dbReference type="SMART" id="SM00849"/>
    </source>
</evidence>
<dbReference type="InterPro" id="IPR036866">
    <property type="entry name" value="RibonucZ/Hydroxyglut_hydro"/>
</dbReference>
<dbReference type="CDD" id="cd16295">
    <property type="entry name" value="TTHA0252-CPSF-like_MBL-fold"/>
    <property type="match status" value="1"/>
</dbReference>
<evidence type="ECO:0000313" key="6">
    <source>
        <dbReference type="Proteomes" id="UP000430508"/>
    </source>
</evidence>
<name>A0A857DGP1_9FIRM</name>
<dbReference type="SMART" id="SM00849">
    <property type="entry name" value="Lactamase_B"/>
    <property type="match status" value="1"/>
</dbReference>
<dbReference type="AlphaFoldDB" id="A0A857DGP1"/>
<proteinExistence type="predicted"/>
<feature type="domain" description="Beta-Casp" evidence="4">
    <location>
        <begin position="265"/>
        <end position="390"/>
    </location>
</feature>
<dbReference type="InterPro" id="IPR022712">
    <property type="entry name" value="Beta_Casp"/>
</dbReference>
<dbReference type="Pfam" id="PF07521">
    <property type="entry name" value="RMMBL"/>
    <property type="match status" value="1"/>
</dbReference>
<organism evidence="5 6">
    <name type="scientific">Dehalobacter restrictus</name>
    <dbReference type="NCBI Taxonomy" id="55583"/>
    <lineage>
        <taxon>Bacteria</taxon>
        <taxon>Bacillati</taxon>
        <taxon>Bacillota</taxon>
        <taxon>Clostridia</taxon>
        <taxon>Eubacteriales</taxon>
        <taxon>Desulfitobacteriaceae</taxon>
        <taxon>Dehalobacter</taxon>
    </lineage>
</organism>
<dbReference type="InterPro" id="IPR001279">
    <property type="entry name" value="Metallo-B-lactamas"/>
</dbReference>
<feature type="region of interest" description="Disordered" evidence="2">
    <location>
        <begin position="504"/>
        <end position="525"/>
    </location>
</feature>
<dbReference type="GO" id="GO:0004521">
    <property type="term" value="F:RNA endonuclease activity"/>
    <property type="evidence" value="ECO:0007669"/>
    <property type="project" value="TreeGrafter"/>
</dbReference>
<dbReference type="SUPFAM" id="SSF56281">
    <property type="entry name" value="Metallo-hydrolase/oxidoreductase"/>
    <property type="match status" value="1"/>
</dbReference>
<dbReference type="RefSeq" id="WP_019225337.1">
    <property type="nucleotide sequence ID" value="NZ_CP046996.1"/>
</dbReference>
<sequence>MKLCFYGASQTVTGSCYLLETTDTRILIDCGMFQGSKIMKELNYGAFPFDPNLLDAVILTHAHIDHSGLIPKLIKKGFSGPIYATTETIELCSVMLPDSGHIQEMEVTRKNRKHSRTDAPLIEPIYTVEDAVNAQKHFVGAAYNQKTAISQSLSFQFADAGHILGSAHVIVSVKENNTTKTIAFSGDIGTSGQPYVEDPEGIKEACMLKDPDGIRDACMIVMETTYGNRIHPDKTNRMENLARVINNAHQKGGNIIIPAFAINRTQDLLYYLRKLQDDKKIPVMPIYIDSPLAVAATRIFGRNTRNFDQETKQLLEAGQSPFAMPNLHLSETAEDSIRLNAIQGGAIIISASGMADAGRIKHHLKHNLWRYDATVIFVGYQAQGTLGRFLTDGAKEVTIHGEKVAVNAEIVAFQGFSAHADQNELLAWLKAAGGNAEHLILVHGEDDAIQAFSSLVQQKFGIASIIPELGECLEIADGEIKRLKPSKPWLKEIEDRMGYPAPQEWQSHLSKSVKQRSSEEGSAGRAFKRRRKVLLSEANRAYTKLRKDLKLFIDRSNERKDYENLIDTFESISDLLKTRMKR</sequence>
<accession>A0A857DGP1</accession>
<evidence type="ECO:0000313" key="5">
    <source>
        <dbReference type="EMBL" id="QHA00480.1"/>
    </source>
</evidence>
<dbReference type="InterPro" id="IPR011108">
    <property type="entry name" value="RMMBL"/>
</dbReference>
<evidence type="ECO:0000259" key="4">
    <source>
        <dbReference type="SMART" id="SM01027"/>
    </source>
</evidence>
<evidence type="ECO:0000256" key="2">
    <source>
        <dbReference type="SAM" id="MobiDB-lite"/>
    </source>
</evidence>
<keyword evidence="1 5" id="KW-0378">Hydrolase</keyword>
<dbReference type="InterPro" id="IPR050698">
    <property type="entry name" value="MBL"/>
</dbReference>
<evidence type="ECO:0000256" key="1">
    <source>
        <dbReference type="ARBA" id="ARBA00022801"/>
    </source>
</evidence>
<dbReference type="PANTHER" id="PTHR11203">
    <property type="entry name" value="CLEAVAGE AND POLYADENYLATION SPECIFICITY FACTOR FAMILY MEMBER"/>
    <property type="match status" value="1"/>
</dbReference>
<dbReference type="Pfam" id="PF00753">
    <property type="entry name" value="Lactamase_B"/>
    <property type="match status" value="1"/>
</dbReference>
<dbReference type="EMBL" id="CP046996">
    <property type="protein sequence ID" value="QHA00480.1"/>
    <property type="molecule type" value="Genomic_DNA"/>
</dbReference>
<reference evidence="5 6" key="1">
    <citation type="submission" date="2019-12" db="EMBL/GenBank/DDBJ databases">
        <title>Sequence classification of anaerobic respiratory reductive dehalogenases: First we see many, then we see few.</title>
        <authorList>
            <person name="Molenda O."/>
            <person name="Puentes Jacome L.A."/>
            <person name="Cao X."/>
            <person name="Nesbo C.L."/>
            <person name="Tang S."/>
            <person name="Morson N."/>
            <person name="Patron J."/>
            <person name="Lomheim L."/>
            <person name="Wishart D.S."/>
            <person name="Edwards E.A."/>
        </authorList>
    </citation>
    <scope>NUCLEOTIDE SEQUENCE [LARGE SCALE GENOMIC DNA]</scope>
    <source>
        <strain evidence="5 6">12DCA</strain>
    </source>
</reference>
<feature type="domain" description="Metallo-beta-lactamase" evidence="3">
    <location>
        <begin position="13"/>
        <end position="234"/>
    </location>
</feature>